<comment type="caution">
    <text evidence="10">The sequence shown here is derived from an EMBL/GenBank/DDBJ whole genome shotgun (WGS) entry which is preliminary data.</text>
</comment>
<dbReference type="PANTHER" id="PTHR43788">
    <property type="entry name" value="DNA2/NAM7 HELICASE FAMILY MEMBER"/>
    <property type="match status" value="1"/>
</dbReference>
<evidence type="ECO:0000256" key="7">
    <source>
        <dbReference type="SAM" id="MobiDB-lite"/>
    </source>
</evidence>
<feature type="domain" description="DNA2/NAM7 helicase helicase" evidence="8">
    <location>
        <begin position="599"/>
        <end position="774"/>
    </location>
</feature>
<evidence type="ECO:0000256" key="5">
    <source>
        <dbReference type="ARBA" id="ARBA00022840"/>
    </source>
</evidence>
<feature type="region of interest" description="Disordered" evidence="7">
    <location>
        <begin position="207"/>
        <end position="227"/>
    </location>
</feature>
<keyword evidence="11" id="KW-1185">Reference proteome</keyword>
<dbReference type="Pfam" id="PF13087">
    <property type="entry name" value="AAA_12"/>
    <property type="match status" value="1"/>
</dbReference>
<organism evidence="10 11">
    <name type="scientific">Tychonema bourrellyi FEM_GT703</name>
    <dbReference type="NCBI Taxonomy" id="2040638"/>
    <lineage>
        <taxon>Bacteria</taxon>
        <taxon>Bacillati</taxon>
        <taxon>Cyanobacteriota</taxon>
        <taxon>Cyanophyceae</taxon>
        <taxon>Oscillatoriophycideae</taxon>
        <taxon>Oscillatoriales</taxon>
        <taxon>Microcoleaceae</taxon>
        <taxon>Tychonema</taxon>
    </lineage>
</organism>
<evidence type="ECO:0000256" key="4">
    <source>
        <dbReference type="ARBA" id="ARBA00022806"/>
    </source>
</evidence>
<keyword evidence="5" id="KW-0067">ATP-binding</keyword>
<keyword evidence="2" id="KW-0547">Nucleotide-binding</keyword>
<reference evidence="10" key="1">
    <citation type="submission" date="2017-10" db="EMBL/GenBank/DDBJ databases">
        <title>Draft genome sequence of the planktic cyanobacteria Tychonema bourrellyi isolated from alpine lentic freshwater.</title>
        <authorList>
            <person name="Tett A."/>
            <person name="Armanini F."/>
            <person name="Asnicar F."/>
            <person name="Boscaini A."/>
            <person name="Pasolli E."/>
            <person name="Zolfo M."/>
            <person name="Donati C."/>
            <person name="Salmaso N."/>
            <person name="Segata N."/>
        </authorList>
    </citation>
    <scope>NUCLEOTIDE SEQUENCE</scope>
    <source>
        <strain evidence="10">FEM_GT703</strain>
    </source>
</reference>
<comment type="similarity">
    <text evidence="1">Belongs to the DNA2/NAM7 helicase family.</text>
</comment>
<dbReference type="InterPro" id="IPR027417">
    <property type="entry name" value="P-loop_NTPase"/>
</dbReference>
<keyword evidence="3" id="KW-0378">Hydrolase</keyword>
<dbReference type="InterPro" id="IPR050534">
    <property type="entry name" value="Coronavir_polyprotein_1ab"/>
</dbReference>
<dbReference type="InterPro" id="IPR047187">
    <property type="entry name" value="SF1_C_Upf1"/>
</dbReference>
<dbReference type="Proteomes" id="UP000226442">
    <property type="component" value="Unassembled WGS sequence"/>
</dbReference>
<feature type="domain" description="DNA2/NAM7 helicase helicase" evidence="8">
    <location>
        <begin position="1277"/>
        <end position="1465"/>
    </location>
</feature>
<dbReference type="CDD" id="cd18808">
    <property type="entry name" value="SF1_C_Upf1"/>
    <property type="match status" value="1"/>
</dbReference>
<evidence type="ECO:0000259" key="8">
    <source>
        <dbReference type="Pfam" id="PF13086"/>
    </source>
</evidence>
<dbReference type="SUPFAM" id="SSF51126">
    <property type="entry name" value="Pectin lyase-like"/>
    <property type="match status" value="1"/>
</dbReference>
<dbReference type="OrthoDB" id="9757917at2"/>
<dbReference type="InterPro" id="IPR011050">
    <property type="entry name" value="Pectin_lyase_fold/virulence"/>
</dbReference>
<dbReference type="GO" id="GO:0043139">
    <property type="term" value="F:5'-3' DNA helicase activity"/>
    <property type="evidence" value="ECO:0007669"/>
    <property type="project" value="TreeGrafter"/>
</dbReference>
<dbReference type="PANTHER" id="PTHR43788:SF8">
    <property type="entry name" value="DNA-BINDING PROTEIN SMUBP-2"/>
    <property type="match status" value="1"/>
</dbReference>
<evidence type="ECO:0000313" key="10">
    <source>
        <dbReference type="EMBL" id="PHX55021.1"/>
    </source>
</evidence>
<feature type="coiled-coil region" evidence="6">
    <location>
        <begin position="1140"/>
        <end position="1188"/>
    </location>
</feature>
<proteinExistence type="inferred from homology"/>
<evidence type="ECO:0000256" key="2">
    <source>
        <dbReference type="ARBA" id="ARBA00022741"/>
    </source>
</evidence>
<dbReference type="GO" id="GO:0005524">
    <property type="term" value="F:ATP binding"/>
    <property type="evidence" value="ECO:0007669"/>
    <property type="project" value="UniProtKB-KW"/>
</dbReference>
<dbReference type="InterPro" id="IPR041677">
    <property type="entry name" value="DNA2/NAM7_AAA_11"/>
</dbReference>
<dbReference type="Gene3D" id="3.40.50.300">
    <property type="entry name" value="P-loop containing nucleotide triphosphate hydrolases"/>
    <property type="match status" value="3"/>
</dbReference>
<dbReference type="RefSeq" id="WP_096828388.1">
    <property type="nucleotide sequence ID" value="NZ_NXIB02000068.1"/>
</dbReference>
<dbReference type="CDD" id="cd17934">
    <property type="entry name" value="DEXXQc_Upf1-like"/>
    <property type="match status" value="1"/>
</dbReference>
<protein>
    <submittedName>
        <fullName evidence="10">Helicase</fullName>
    </submittedName>
</protein>
<dbReference type="Pfam" id="PF13086">
    <property type="entry name" value="AAA_11"/>
    <property type="match status" value="2"/>
</dbReference>
<dbReference type="EMBL" id="NXIB02000068">
    <property type="protein sequence ID" value="PHX55021.1"/>
    <property type="molecule type" value="Genomic_DNA"/>
</dbReference>
<evidence type="ECO:0000256" key="3">
    <source>
        <dbReference type="ARBA" id="ARBA00022801"/>
    </source>
</evidence>
<evidence type="ECO:0000256" key="6">
    <source>
        <dbReference type="SAM" id="Coils"/>
    </source>
</evidence>
<dbReference type="InterPro" id="IPR041679">
    <property type="entry name" value="DNA2/NAM7-like_C"/>
</dbReference>
<sequence>MPTFSADPSNFGEFLTIVKDGYEIDLKAGEYKGPFTIEKAIVLRGEGENTVIFATDEPVLKIAVSGVKLENLSIERNIGGNMGEIAIDAAPHTAPVLDRVRCLGSAPNVQWLGVSWDIPTAVHFGEIQTNRYLQRTEQLQLGGDCKVSCSAPWLQVQQPYLSCGLQKLDIVLNSQDLPAGTNLSGSIVLQASSHNVSIEISAIVTAPQTSNNPSPLSSQTATEPVNNNDENWGYRFLGNQAIDYLIREMEGKDALEKYSEFSDRRDRAEDLLSDILGDEPRLFYVRRKGPGEAPGEEKWELAIATDIEAAKLPEILEKRQKTLSLVALVTEGRSDGLRLLSARLVASERGRSDGFSVLFSLSLHLNHQSRRPVPISALNLMQTVPFCGDCVPTEEQLKGWRAFLKIEERIAKTREFFVPFYGHNYGSATRKITFEITVSEAKLDRSSGIYLKQDDFWTRAAKARNEDIKLVVRVEESREKDDSTSERESVPQPAKWQAILLGSIEEIDKAKGFIRVRLDSELVEKIGEGHYQLPKTGFLSFEAAGDLTQIKRQKKALDDLQMGIAQNPYVGEFFFDASQARNPQTTVKLKPEDLLLSGANDDQVAAVEAVLSAPDLVLIQGPPGTGKTTVIAEISYQVALRGGRTLIASQANLAVDNALSRLIHSPVIRALRKGRAERVEEEGLPFVEDKVIGNWLRNTADDCEKRLAKQRENIEFFNDLLANSERFDAYLRTEEKLQESYKELELRSRKAELEENCREHESVYQEAEAKQREVVEYILPGLKLLMSQSSINWEDETVINLWKTAIKICNSTELLILGYNSEESFKVKVEKAAKMAADLGVQTANLRLNYLSLAAWLKEQGLPQNKMSLSHCRDAISSIREAAEPERSLRDKSVALLLLETNYQPSLTKLKNLEESINTWEKRKLRTVAVSSTINQWKSTVYDRVYAAMKQCLDTNRVFTDDLIHLPLDVVSFVKANPAPWRSHLDRCKSKIANLSKSEAKKISAFEPQLDALAKEAIGGIAATARNWLNQQQELEQNQKNSVLKALNKWESTAYQSVYEELKKCVQEQRKFTDNLIKLPPELLASVPVKPHPWRSNLDRCRSKVASLIAKQSEVQTPNFDADLNSIATEAIESIAASISQWLEQQQPETEKQLQNLKKQLKQHQQATTKQQQEIATAKKQLEDLQRLSPTKAQRAMQVLAELGKRSGIPANIRILAMRYQSFPSLSKAIAHTPVSEFTQRSKLWEERISQFEQLISSLDPLLGLLVIEEALTTIQARLQQAASQAFNQLQESQDMLQKMDVQLQQLQQKQQLPPNLISERKWWESAWQNIPDRLKPPIPDSGLFDLNFLHEIKTQFDAWHQQLTQEESHLKGYENLTQDWIAKLRNPSEQDQSELRQVYIENANVIGITCSQVAGYGFKEFTNFDVVIIDEVSKCTPPEILIPALKGKKLVLIGDYRQLPPMLHEKSLEEIATEMGIEPEDISFLEESLFKKQFEAASESIKRRLTVQYRMHPYIMGAINQFYDHSLRCGIMEPEKVRSHNVAGDIIRAEHHLIWVKMPQEQRFQEQLEGTSRYNLKEVDAIDILCEQMEDVWSLKVAEGQPKKEIGIITFYGAQLRRIEEMLSDRKFPSLSIRTGTVDRFQGMERPIIIVSMVRNNPDGDIGFAKKPERVNVAFSRAQELLIIVGCHSLFTKHKGKVGSMYSEVANIVRRNGGLIDVSSVLG</sequence>
<keyword evidence="6" id="KW-0175">Coiled coil</keyword>
<feature type="coiled-coil region" evidence="6">
    <location>
        <begin position="700"/>
        <end position="770"/>
    </location>
</feature>
<evidence type="ECO:0000259" key="9">
    <source>
        <dbReference type="Pfam" id="PF13087"/>
    </source>
</evidence>
<accession>A0A2G4EZT9</accession>
<dbReference type="GO" id="GO:0016787">
    <property type="term" value="F:hydrolase activity"/>
    <property type="evidence" value="ECO:0007669"/>
    <property type="project" value="UniProtKB-KW"/>
</dbReference>
<evidence type="ECO:0000313" key="11">
    <source>
        <dbReference type="Proteomes" id="UP000226442"/>
    </source>
</evidence>
<gene>
    <name evidence="10" type="ORF">CP500_012970</name>
</gene>
<keyword evidence="4 10" id="KW-0347">Helicase</keyword>
<name>A0A2G4EZT9_9CYAN</name>
<feature type="domain" description="DNA2/NAM7 helicase-like C-terminal" evidence="9">
    <location>
        <begin position="1486"/>
        <end position="1689"/>
    </location>
</feature>
<evidence type="ECO:0000256" key="1">
    <source>
        <dbReference type="ARBA" id="ARBA00007913"/>
    </source>
</evidence>
<dbReference type="SUPFAM" id="SSF52540">
    <property type="entry name" value="P-loop containing nucleoside triphosphate hydrolases"/>
    <property type="match status" value="2"/>
</dbReference>